<organism evidence="1 2">
    <name type="scientific">Candidatus Methylacidithermus pantelleriae</name>
    <dbReference type="NCBI Taxonomy" id="2744239"/>
    <lineage>
        <taxon>Bacteria</taxon>
        <taxon>Pseudomonadati</taxon>
        <taxon>Verrucomicrobiota</taxon>
        <taxon>Methylacidiphilae</taxon>
        <taxon>Methylacidiphilales</taxon>
        <taxon>Methylacidiphilaceae</taxon>
        <taxon>Candidatus Methylacidithermus</taxon>
    </lineage>
</organism>
<sequence>MGSLADPVVTICLWDVDGTLISTGGAGRSAMLGALEELTGRDLSWDGIEVSGQTDRCILHQFAKKYRLSWDVLQEKTFIAVYCNRLRRELGQSRGQIQKGVKEILELSRQRHERSIVHGLLTGNFQEAALIKLDHFGLDSYFPFGAFAQDGFDRLDLARAALRKAIQFVAQPVDPVQVLIIGDTPHDIRCAYGIGAQALAVATGNFSRKELLATGHSAVWENLGDVEAFFSFLKSLSARRHHKGKRDLVRKESKNVSLPLAAPPA</sequence>
<dbReference type="SFLD" id="SFLDS00003">
    <property type="entry name" value="Haloacid_Dehalogenase"/>
    <property type="match status" value="1"/>
</dbReference>
<dbReference type="EMBL" id="CAJNOB010000004">
    <property type="protein sequence ID" value="CAF0692496.1"/>
    <property type="molecule type" value="Genomic_DNA"/>
</dbReference>
<dbReference type="Gene3D" id="1.10.150.240">
    <property type="entry name" value="Putative phosphatase, domain 2"/>
    <property type="match status" value="1"/>
</dbReference>
<dbReference type="AlphaFoldDB" id="A0A8J2FRN3"/>
<dbReference type="Pfam" id="PF13419">
    <property type="entry name" value="HAD_2"/>
    <property type="match status" value="1"/>
</dbReference>
<dbReference type="InterPro" id="IPR023198">
    <property type="entry name" value="PGP-like_dom2"/>
</dbReference>
<dbReference type="InterPro" id="IPR041492">
    <property type="entry name" value="HAD_2"/>
</dbReference>
<reference evidence="1" key="1">
    <citation type="submission" date="2021-02" db="EMBL/GenBank/DDBJ databases">
        <authorList>
            <person name="Cremers G."/>
            <person name="Picone N."/>
        </authorList>
    </citation>
    <scope>NUCLEOTIDE SEQUENCE</scope>
    <source>
        <strain evidence="1">PQ17</strain>
    </source>
</reference>
<dbReference type="Gene3D" id="3.40.50.1000">
    <property type="entry name" value="HAD superfamily/HAD-like"/>
    <property type="match status" value="1"/>
</dbReference>
<protein>
    <recommendedName>
        <fullName evidence="3">Phosphoglycolate phosphatase</fullName>
    </recommendedName>
</protein>
<dbReference type="InterPro" id="IPR036412">
    <property type="entry name" value="HAD-like_sf"/>
</dbReference>
<comment type="caution">
    <text evidence="1">The sequence shown here is derived from an EMBL/GenBank/DDBJ whole genome shotgun (WGS) entry which is preliminary data.</text>
</comment>
<evidence type="ECO:0000313" key="1">
    <source>
        <dbReference type="EMBL" id="CAF0692496.1"/>
    </source>
</evidence>
<evidence type="ECO:0008006" key="3">
    <source>
        <dbReference type="Google" id="ProtNLM"/>
    </source>
</evidence>
<dbReference type="Proteomes" id="UP000663859">
    <property type="component" value="Unassembled WGS sequence"/>
</dbReference>
<dbReference type="SFLD" id="SFLDG01129">
    <property type="entry name" value="C1.5:_HAD__Beta-PGM__Phosphata"/>
    <property type="match status" value="1"/>
</dbReference>
<dbReference type="PANTHER" id="PTHR43885:SF1">
    <property type="entry name" value="SUPERFAMILY HYDROLASE, PUTATIVE (AFU_ORTHOLOGUE AFUA_4G13290)-RELATED"/>
    <property type="match status" value="1"/>
</dbReference>
<keyword evidence="2" id="KW-1185">Reference proteome</keyword>
<accession>A0A8J2FRN3</accession>
<dbReference type="PANTHER" id="PTHR43885">
    <property type="entry name" value="HALOACID DEHALOGENASE-LIKE HYDROLASE"/>
    <property type="match status" value="1"/>
</dbReference>
<evidence type="ECO:0000313" key="2">
    <source>
        <dbReference type="Proteomes" id="UP000663859"/>
    </source>
</evidence>
<dbReference type="InterPro" id="IPR023214">
    <property type="entry name" value="HAD_sf"/>
</dbReference>
<name>A0A8J2FRN3_9BACT</name>
<gene>
    <name evidence="1" type="ORF">MPNT_120037</name>
</gene>
<proteinExistence type="predicted"/>
<dbReference type="SUPFAM" id="SSF56784">
    <property type="entry name" value="HAD-like"/>
    <property type="match status" value="1"/>
</dbReference>